<proteinExistence type="predicted"/>
<accession>A0A484L394</accession>
<dbReference type="Proteomes" id="UP000595140">
    <property type="component" value="Unassembled WGS sequence"/>
</dbReference>
<evidence type="ECO:0000313" key="2">
    <source>
        <dbReference type="EMBL" id="VFQ70793.1"/>
    </source>
</evidence>
<keyword evidence="3" id="KW-1185">Reference proteome</keyword>
<protein>
    <recommendedName>
        <fullName evidence="4">DUF1985 domain-containing protein</fullName>
    </recommendedName>
</protein>
<name>A0A484L394_9ASTE</name>
<dbReference type="EMBL" id="OOIL02000945">
    <property type="protein sequence ID" value="VFQ70793.1"/>
    <property type="molecule type" value="Genomic_DNA"/>
</dbReference>
<dbReference type="OrthoDB" id="1750169at2759"/>
<evidence type="ECO:0000313" key="3">
    <source>
        <dbReference type="Proteomes" id="UP000595140"/>
    </source>
</evidence>
<reference evidence="2 3" key="1">
    <citation type="submission" date="2018-04" db="EMBL/GenBank/DDBJ databases">
        <authorList>
            <person name="Vogel A."/>
        </authorList>
    </citation>
    <scope>NUCLEOTIDE SEQUENCE [LARGE SCALE GENOMIC DNA]</scope>
</reference>
<organism evidence="2 3">
    <name type="scientific">Cuscuta campestris</name>
    <dbReference type="NCBI Taxonomy" id="132261"/>
    <lineage>
        <taxon>Eukaryota</taxon>
        <taxon>Viridiplantae</taxon>
        <taxon>Streptophyta</taxon>
        <taxon>Embryophyta</taxon>
        <taxon>Tracheophyta</taxon>
        <taxon>Spermatophyta</taxon>
        <taxon>Magnoliopsida</taxon>
        <taxon>eudicotyledons</taxon>
        <taxon>Gunneridae</taxon>
        <taxon>Pentapetalae</taxon>
        <taxon>asterids</taxon>
        <taxon>lamiids</taxon>
        <taxon>Solanales</taxon>
        <taxon>Convolvulaceae</taxon>
        <taxon>Cuscuteae</taxon>
        <taxon>Cuscuta</taxon>
        <taxon>Cuscuta subgen. Grammica</taxon>
        <taxon>Cuscuta sect. Cleistogrammica</taxon>
    </lineage>
</organism>
<dbReference type="AlphaFoldDB" id="A0A484L394"/>
<feature type="region of interest" description="Disordered" evidence="1">
    <location>
        <begin position="22"/>
        <end position="46"/>
    </location>
</feature>
<gene>
    <name evidence="2" type="ORF">CCAM_LOCUS12569</name>
</gene>
<evidence type="ECO:0000256" key="1">
    <source>
        <dbReference type="SAM" id="MobiDB-lite"/>
    </source>
</evidence>
<sequence length="304" mass="34105">MENTGASCEFQYKRRITLTQARREEMENENQISAEVTPSVEGESFPDASEIEVPALDCTIDIDKIPGMKLTLKSSLGEFQNLMSEGLGDHPEVLDLFRENTTFSHFLDVECIPPPLFLRQLIAREAKIKRKGEMCLDICKGLDREKKKEGQEMDAVKMATLLFVVVVLLGPANRDKSAIPNWIQGMIAQWTAVLGFPWGTWAFMESLGSLRKDLTAKAKSIGRGASSTMYYTGFLLPIGKKKTWAEIRPRDGKDRSSAEGRVPRKTTPEIVGSGRLLIPAKRTLEMETMEGDGDAETRRCCRRR</sequence>
<evidence type="ECO:0008006" key="4">
    <source>
        <dbReference type="Google" id="ProtNLM"/>
    </source>
</evidence>